<proteinExistence type="predicted"/>
<evidence type="ECO:0000313" key="5">
    <source>
        <dbReference type="EMBL" id="AMS01158.1"/>
    </source>
</evidence>
<reference evidence="5 6" key="1">
    <citation type="journal article" date="2016" name="Virology">
        <title>The genome of AR9, a giant transducing Bacillus phage encoding two multisubunit RNA polymerases.</title>
        <authorList>
            <person name="Lavysh D."/>
            <person name="Sokolova M."/>
            <person name="Minakhin L."/>
            <person name="Yakunina M."/>
            <person name="Artamonova T."/>
            <person name="Kozyavkin S."/>
            <person name="Makarova K.S."/>
            <person name="Koonin E.V."/>
            <person name="Severinov K."/>
        </authorList>
    </citation>
    <scope>NUCLEOTIDE SEQUENCE [LARGE SCALE GENOMIC DNA]</scope>
</reference>
<dbReference type="CDD" id="cd02883">
    <property type="entry name" value="NUDIX_Hydrolase"/>
    <property type="match status" value="1"/>
</dbReference>
<dbReference type="GO" id="GO:0016787">
    <property type="term" value="F:hydrolase activity"/>
    <property type="evidence" value="ECO:0007669"/>
    <property type="project" value="UniProtKB-KW"/>
</dbReference>
<evidence type="ECO:0000256" key="1">
    <source>
        <dbReference type="ARBA" id="ARBA00001946"/>
    </source>
</evidence>
<dbReference type="RefSeq" id="YP_009282978.1">
    <property type="nucleotide sequence ID" value="NC_031039.1"/>
</dbReference>
<dbReference type="SUPFAM" id="SSF55811">
    <property type="entry name" value="Nudix"/>
    <property type="match status" value="1"/>
</dbReference>
<evidence type="ECO:0000256" key="3">
    <source>
        <dbReference type="ARBA" id="ARBA00022842"/>
    </source>
</evidence>
<dbReference type="Pfam" id="PF00293">
    <property type="entry name" value="NUDIX"/>
    <property type="match status" value="1"/>
</dbReference>
<dbReference type="EMBL" id="KU878088">
    <property type="protein sequence ID" value="AMS01158.1"/>
    <property type="molecule type" value="Genomic_DNA"/>
</dbReference>
<dbReference type="KEGG" id="vg:29058792"/>
<dbReference type="Gene3D" id="3.90.79.10">
    <property type="entry name" value="Nucleoside Triphosphate Pyrophosphohydrolase"/>
    <property type="match status" value="1"/>
</dbReference>
<dbReference type="InterPro" id="IPR020476">
    <property type="entry name" value="Nudix_hydrolase"/>
</dbReference>
<keyword evidence="2 5" id="KW-0378">Hydrolase</keyword>
<evidence type="ECO:0000256" key="2">
    <source>
        <dbReference type="ARBA" id="ARBA00022801"/>
    </source>
</evidence>
<accession>A0A172JHY7</accession>
<feature type="domain" description="Nudix hydrolase" evidence="4">
    <location>
        <begin position="29"/>
        <end position="178"/>
    </location>
</feature>
<dbReference type="PANTHER" id="PTHR43046:SF12">
    <property type="entry name" value="GDP-MANNOSE MANNOSYL HYDROLASE"/>
    <property type="match status" value="1"/>
</dbReference>
<dbReference type="GeneID" id="29058792"/>
<evidence type="ECO:0000259" key="4">
    <source>
        <dbReference type="PROSITE" id="PS51462"/>
    </source>
</evidence>
<sequence length="186" mass="21389">MIPKRKDSDISIFEKVKDITVNKKVNSSFRDIGCGIILLDDKDRIILGTRTDLPDFVHEKIANGEEEYKWTIPGGGLEKGESPMRCALRELEEEFGIKAGIQTYTVELVDYTDKFYLKRGQIKYKRDFTFITRLKRSTIDDIIPQKGEIGEVKAFTKEEALNLIVDNKIYKASKSSILMALKYNRL</sequence>
<dbReference type="PROSITE" id="PS00893">
    <property type="entry name" value="NUDIX_BOX"/>
    <property type="match status" value="1"/>
</dbReference>
<organism evidence="5 6">
    <name type="scientific">Bacillus phage AR9</name>
    <dbReference type="NCBI Taxonomy" id="1815509"/>
    <lineage>
        <taxon>Viruses</taxon>
        <taxon>Duplodnaviria</taxon>
        <taxon>Heunggongvirae</taxon>
        <taxon>Uroviricota</taxon>
        <taxon>Caudoviricetes</taxon>
        <taxon>Takahashivirus</taxon>
        <taxon>Bacillus phage PBS1</taxon>
    </lineage>
</organism>
<protein>
    <submittedName>
        <fullName evidence="5">NUDIX hydrolase</fullName>
    </submittedName>
</protein>
<dbReference type="Proteomes" id="UP000202618">
    <property type="component" value="Segment"/>
</dbReference>
<dbReference type="InterPro" id="IPR015797">
    <property type="entry name" value="NUDIX_hydrolase-like_dom_sf"/>
</dbReference>
<dbReference type="OrthoDB" id="14298at10239"/>
<comment type="cofactor">
    <cofactor evidence="1">
        <name>Mg(2+)</name>
        <dbReference type="ChEBI" id="CHEBI:18420"/>
    </cofactor>
</comment>
<dbReference type="InterPro" id="IPR020084">
    <property type="entry name" value="NUDIX_hydrolase_CS"/>
</dbReference>
<dbReference type="PANTHER" id="PTHR43046">
    <property type="entry name" value="GDP-MANNOSE MANNOSYL HYDROLASE"/>
    <property type="match status" value="1"/>
</dbReference>
<name>A0A172JHY7_BPPB1</name>
<evidence type="ECO:0000313" key="6">
    <source>
        <dbReference type="Proteomes" id="UP000202618"/>
    </source>
</evidence>
<gene>
    <name evidence="5" type="ORF">AR9_g074</name>
</gene>
<dbReference type="InterPro" id="IPR000086">
    <property type="entry name" value="NUDIX_hydrolase_dom"/>
</dbReference>
<dbReference type="PRINTS" id="PR00502">
    <property type="entry name" value="NUDIXFAMILY"/>
</dbReference>
<dbReference type="PROSITE" id="PS51462">
    <property type="entry name" value="NUDIX"/>
    <property type="match status" value="1"/>
</dbReference>
<keyword evidence="3" id="KW-0460">Magnesium</keyword>